<accession>A0ABZ2K027</accession>
<protein>
    <submittedName>
        <fullName evidence="2">Uncharacterized protein</fullName>
    </submittedName>
</protein>
<evidence type="ECO:0000313" key="3">
    <source>
        <dbReference type="Proteomes" id="UP001379533"/>
    </source>
</evidence>
<name>A0ABZ2K027_9BACT</name>
<dbReference type="RefSeq" id="WP_394842706.1">
    <property type="nucleotide sequence ID" value="NZ_CP089982.1"/>
</dbReference>
<feature type="region of interest" description="Disordered" evidence="1">
    <location>
        <begin position="27"/>
        <end position="58"/>
    </location>
</feature>
<proteinExistence type="predicted"/>
<dbReference type="Proteomes" id="UP001379533">
    <property type="component" value="Chromosome"/>
</dbReference>
<reference evidence="2 3" key="1">
    <citation type="submission" date="2021-12" db="EMBL/GenBank/DDBJ databases">
        <title>Discovery of the Pendulisporaceae a myxobacterial family with distinct sporulation behavior and unique specialized metabolism.</title>
        <authorList>
            <person name="Garcia R."/>
            <person name="Popoff A."/>
            <person name="Bader C.D."/>
            <person name="Loehr J."/>
            <person name="Walesch S."/>
            <person name="Walt C."/>
            <person name="Boldt J."/>
            <person name="Bunk B."/>
            <person name="Haeckl F.J.F.P.J."/>
            <person name="Gunesch A.P."/>
            <person name="Birkelbach J."/>
            <person name="Nuebel U."/>
            <person name="Pietschmann T."/>
            <person name="Bach T."/>
            <person name="Mueller R."/>
        </authorList>
    </citation>
    <scope>NUCLEOTIDE SEQUENCE [LARGE SCALE GENOMIC DNA]</scope>
    <source>
        <strain evidence="2 3">MSr12523</strain>
    </source>
</reference>
<sequence length="58" mass="5921">MAGIRFPLLFPLLLAVSAGLGALTPSFSIEPIPPASQEPPNLEKSDPPPADDGVTAPV</sequence>
<organism evidence="2 3">
    <name type="scientific">Pendulispora brunnea</name>
    <dbReference type="NCBI Taxonomy" id="2905690"/>
    <lineage>
        <taxon>Bacteria</taxon>
        <taxon>Pseudomonadati</taxon>
        <taxon>Myxococcota</taxon>
        <taxon>Myxococcia</taxon>
        <taxon>Myxococcales</taxon>
        <taxon>Sorangiineae</taxon>
        <taxon>Pendulisporaceae</taxon>
        <taxon>Pendulispora</taxon>
    </lineage>
</organism>
<dbReference type="EMBL" id="CP089982">
    <property type="protein sequence ID" value="WXA92086.1"/>
    <property type="molecule type" value="Genomic_DNA"/>
</dbReference>
<evidence type="ECO:0000256" key="1">
    <source>
        <dbReference type="SAM" id="MobiDB-lite"/>
    </source>
</evidence>
<keyword evidence="3" id="KW-1185">Reference proteome</keyword>
<evidence type="ECO:0000313" key="2">
    <source>
        <dbReference type="EMBL" id="WXA92086.1"/>
    </source>
</evidence>
<gene>
    <name evidence="2" type="ORF">LZC95_37240</name>
</gene>